<dbReference type="Pfam" id="PF00814">
    <property type="entry name" value="TsaD"/>
    <property type="match status" value="1"/>
</dbReference>
<organism evidence="2">
    <name type="scientific">Alsobacter sp. KACC 23698</name>
    <dbReference type="NCBI Taxonomy" id="3149229"/>
    <lineage>
        <taxon>Bacteria</taxon>
        <taxon>Pseudomonadati</taxon>
        <taxon>Pseudomonadota</taxon>
        <taxon>Alphaproteobacteria</taxon>
        <taxon>Hyphomicrobiales</taxon>
        <taxon>Alsobacteraceae</taxon>
        <taxon>Alsobacter</taxon>
    </lineage>
</organism>
<dbReference type="EMBL" id="CP157484">
    <property type="protein sequence ID" value="XBO38775.1"/>
    <property type="molecule type" value="Genomic_DNA"/>
</dbReference>
<dbReference type="InterPro" id="IPR043129">
    <property type="entry name" value="ATPase_NBD"/>
</dbReference>
<dbReference type="AlphaFoldDB" id="A0AAU7JEN7"/>
<dbReference type="NCBIfam" id="TIGR03725">
    <property type="entry name" value="T6A_YeaZ"/>
    <property type="match status" value="1"/>
</dbReference>
<dbReference type="InterPro" id="IPR022496">
    <property type="entry name" value="T6A_TsaB"/>
</dbReference>
<keyword evidence="2" id="KW-0012">Acyltransferase</keyword>
<feature type="domain" description="Gcp-like" evidence="1">
    <location>
        <begin position="33"/>
        <end position="137"/>
    </location>
</feature>
<dbReference type="GO" id="GO:0061711">
    <property type="term" value="F:tRNA N(6)-L-threonylcarbamoyladenine synthase activity"/>
    <property type="evidence" value="ECO:0007669"/>
    <property type="project" value="UniProtKB-EC"/>
</dbReference>
<dbReference type="Gene3D" id="3.30.420.40">
    <property type="match status" value="2"/>
</dbReference>
<dbReference type="PANTHER" id="PTHR11735">
    <property type="entry name" value="TRNA N6-ADENOSINE THREONYLCARBAMOYLTRANSFERASE"/>
    <property type="match status" value="1"/>
</dbReference>
<dbReference type="GO" id="GO:0005829">
    <property type="term" value="C:cytosol"/>
    <property type="evidence" value="ECO:0007669"/>
    <property type="project" value="TreeGrafter"/>
</dbReference>
<dbReference type="EC" id="2.3.1.234" evidence="2"/>
<gene>
    <name evidence="2" type="primary">tsaB</name>
    <name evidence="2" type="ORF">ABEG18_24285</name>
</gene>
<evidence type="ECO:0000313" key="2">
    <source>
        <dbReference type="EMBL" id="XBO38775.1"/>
    </source>
</evidence>
<name>A0AAU7JEN7_9HYPH</name>
<proteinExistence type="predicted"/>
<evidence type="ECO:0000259" key="1">
    <source>
        <dbReference type="Pfam" id="PF00814"/>
    </source>
</evidence>
<dbReference type="GO" id="GO:0002949">
    <property type="term" value="P:tRNA threonylcarbamoyladenosine modification"/>
    <property type="evidence" value="ECO:0007669"/>
    <property type="project" value="InterPro"/>
</dbReference>
<dbReference type="InterPro" id="IPR000905">
    <property type="entry name" value="Gcp-like_dom"/>
</dbReference>
<dbReference type="RefSeq" id="WP_406855614.1">
    <property type="nucleotide sequence ID" value="NZ_CP157484.1"/>
</dbReference>
<sequence>MRILAIDTALEACSACVLDSGSDLPLSIESEPMQRGHAEALMPMLERVMDAVEGGFASIDRVAVTVGPGSFTGLRVGISAARAIALATGVPAVGVTTLSAYAAPLIGAAGGALVGVAIDARHGQIYCQVVARGGRSIIAPQIMGLRDAVRQIGNGPVLLIGSGASVLCVEARAAGLDAAVVDTAAAPEVLWVARLGLAAVPERALAKPFYLRSPDAKPQDHVRIPRR</sequence>
<protein>
    <submittedName>
        <fullName evidence="2">tRNA (Adenosine(37)-N6)-threonylcarbamoyltransferase complex dimerization subunit type 1 TsaB</fullName>
        <ecNumber evidence="2">2.3.1.234</ecNumber>
    </submittedName>
</protein>
<dbReference type="SUPFAM" id="SSF53067">
    <property type="entry name" value="Actin-like ATPase domain"/>
    <property type="match status" value="1"/>
</dbReference>
<keyword evidence="2" id="KW-0808">Transferase</keyword>
<reference evidence="2" key="1">
    <citation type="submission" date="2024-05" db="EMBL/GenBank/DDBJ databases">
        <authorList>
            <person name="Kim S."/>
            <person name="Heo J."/>
            <person name="Choi H."/>
            <person name="Choi Y."/>
            <person name="Kwon S.-W."/>
            <person name="Kim Y."/>
        </authorList>
    </citation>
    <scope>NUCLEOTIDE SEQUENCE</scope>
    <source>
        <strain evidence="2">KACC 23698</strain>
    </source>
</reference>
<dbReference type="PANTHER" id="PTHR11735:SF11">
    <property type="entry name" value="TRNA THREONYLCARBAMOYLADENOSINE BIOSYNTHESIS PROTEIN TSAB"/>
    <property type="match status" value="1"/>
</dbReference>
<accession>A0AAU7JEN7</accession>